<dbReference type="Pfam" id="PF07963">
    <property type="entry name" value="N_methyl"/>
    <property type="match status" value="1"/>
</dbReference>
<proteinExistence type="predicted"/>
<dbReference type="RefSeq" id="WP_269925289.1">
    <property type="nucleotide sequence ID" value="NZ_JAMKBJ010000002.1"/>
</dbReference>
<sequence length="153" mass="16819">MRNYLKNNQGITLVELIAALALVSLVAVLIMTTLGIGFKHSIAEANKTSTQQEANLIVSKLLNDHRKGDCYFIKQGGSPNNYKIMAAPTQCTSQTEPTTGFKDISSSGYNVTLTSASKMINPTKEDYTLVAKVSYKNANYEINTKLTRYKTTN</sequence>
<keyword evidence="3" id="KW-0812">Transmembrane</keyword>
<evidence type="ECO:0000256" key="2">
    <source>
        <dbReference type="ARBA" id="ARBA00023287"/>
    </source>
</evidence>
<keyword evidence="3" id="KW-1133">Transmembrane helix</keyword>
<protein>
    <submittedName>
        <fullName evidence="4">Prepilin-type N-terminal cleavage/methylation domain-containing protein</fullName>
    </submittedName>
</protein>
<evidence type="ECO:0000256" key="3">
    <source>
        <dbReference type="SAM" id="Phobius"/>
    </source>
</evidence>
<dbReference type="Proteomes" id="UP001152173">
    <property type="component" value="Unassembled WGS sequence"/>
</dbReference>
<evidence type="ECO:0000256" key="1">
    <source>
        <dbReference type="ARBA" id="ARBA00004241"/>
    </source>
</evidence>
<keyword evidence="5" id="KW-1185">Reference proteome</keyword>
<dbReference type="EMBL" id="JAMKBJ010000002">
    <property type="protein sequence ID" value="MCZ8536183.1"/>
    <property type="molecule type" value="Genomic_DNA"/>
</dbReference>
<comment type="subcellular location">
    <subcellularLocation>
        <location evidence="1">Cell surface</location>
    </subcellularLocation>
</comment>
<accession>A0A9X3LDR6</accession>
<organism evidence="4 5">
    <name type="scientific">Paenisporosarcina quisquiliarum</name>
    <dbReference type="NCBI Taxonomy" id="365346"/>
    <lineage>
        <taxon>Bacteria</taxon>
        <taxon>Bacillati</taxon>
        <taxon>Bacillota</taxon>
        <taxon>Bacilli</taxon>
        <taxon>Bacillales</taxon>
        <taxon>Caryophanaceae</taxon>
        <taxon>Paenisporosarcina</taxon>
    </lineage>
</organism>
<feature type="transmembrane region" description="Helical" evidence="3">
    <location>
        <begin position="12"/>
        <end position="38"/>
    </location>
</feature>
<comment type="caution">
    <text evidence="4">The sequence shown here is derived from an EMBL/GenBank/DDBJ whole genome shotgun (WGS) entry which is preliminary data.</text>
</comment>
<dbReference type="PROSITE" id="PS00409">
    <property type="entry name" value="PROKAR_NTER_METHYL"/>
    <property type="match status" value="1"/>
</dbReference>
<dbReference type="InterPro" id="IPR012902">
    <property type="entry name" value="N_methyl_site"/>
</dbReference>
<dbReference type="GO" id="GO:0030420">
    <property type="term" value="P:establishment of competence for transformation"/>
    <property type="evidence" value="ECO:0007669"/>
    <property type="project" value="UniProtKB-KW"/>
</dbReference>
<dbReference type="GO" id="GO:0009986">
    <property type="term" value="C:cell surface"/>
    <property type="evidence" value="ECO:0007669"/>
    <property type="project" value="UniProtKB-SubCell"/>
</dbReference>
<keyword evidence="2" id="KW-0178">Competence</keyword>
<keyword evidence="3" id="KW-0472">Membrane</keyword>
<gene>
    <name evidence="4" type="ORF">M9R32_03110</name>
</gene>
<evidence type="ECO:0000313" key="5">
    <source>
        <dbReference type="Proteomes" id="UP001152173"/>
    </source>
</evidence>
<dbReference type="AlphaFoldDB" id="A0A9X3LDR6"/>
<name>A0A9X3LDR6_9BACL</name>
<evidence type="ECO:0000313" key="4">
    <source>
        <dbReference type="EMBL" id="MCZ8536183.1"/>
    </source>
</evidence>
<reference evidence="4" key="1">
    <citation type="submission" date="2022-05" db="EMBL/GenBank/DDBJ databases">
        <authorList>
            <person name="Colautti A."/>
            <person name="Iacumin L."/>
        </authorList>
    </citation>
    <scope>NUCLEOTIDE SEQUENCE</scope>
    <source>
        <strain evidence="4">SK 55</strain>
    </source>
</reference>